<reference evidence="3" key="1">
    <citation type="submission" date="2022-03" db="EMBL/GenBank/DDBJ databases">
        <title>Bacterial whole genome sequence for Hymenobacter sp. DH14.</title>
        <authorList>
            <person name="Le V."/>
        </authorList>
    </citation>
    <scope>NUCLEOTIDE SEQUENCE</scope>
    <source>
        <strain evidence="3">DH14</strain>
    </source>
</reference>
<protein>
    <submittedName>
        <fullName evidence="3">Uncharacterized protein</fullName>
    </submittedName>
</protein>
<gene>
    <name evidence="3" type="ORF">MON38_08190</name>
</gene>
<feature type="compositionally biased region" description="Low complexity" evidence="1">
    <location>
        <begin position="390"/>
        <end position="399"/>
    </location>
</feature>
<dbReference type="AlphaFoldDB" id="A0A9X1VFY5"/>
<feature type="region of interest" description="Disordered" evidence="1">
    <location>
        <begin position="390"/>
        <end position="418"/>
    </location>
</feature>
<dbReference type="RefSeq" id="WP_241935672.1">
    <property type="nucleotide sequence ID" value="NZ_JALBGC010000002.1"/>
</dbReference>
<keyword evidence="2" id="KW-0812">Transmembrane</keyword>
<evidence type="ECO:0000313" key="4">
    <source>
        <dbReference type="Proteomes" id="UP001139193"/>
    </source>
</evidence>
<feature type="transmembrane region" description="Helical" evidence="2">
    <location>
        <begin position="130"/>
        <end position="149"/>
    </location>
</feature>
<name>A0A9X1VFY5_9BACT</name>
<feature type="transmembrane region" description="Helical" evidence="2">
    <location>
        <begin position="6"/>
        <end position="28"/>
    </location>
</feature>
<proteinExistence type="predicted"/>
<accession>A0A9X1VFY5</accession>
<keyword evidence="2" id="KW-0472">Membrane</keyword>
<sequence length="598" mass="64764">MLPTSRLAVFARAVLLPLLLALAVGLSLGSYFETSDDGTLAWLFAGVLALKPVTSVPLYFHGYGHLLAAAYTAAPAGPWLGLLLAGLLALASALWFAVLERLLRPWLRPGWLTLALVLFFGLGWLEHWLWFSHARVALLLAAGGVLFAAQRPGRRGPLLLGLLALAAAWLVRPGLAVVGAGAVLPAARLLAGSCRRAAPVLVSAAVGLLLATAILRWQQTPAETRAQRRDALFSQMLDFNQLRPQPRTPADSLGTAAISRWLLGDSTVVNEAMVQRAYHFDATDFLTREVPAKLRQRLPLLARDYFPMLLALAASAVAMARRRGRAGWFWLVQMAFGGGLLLLAGLLKLPPRLALPLLDCWLLTNLVFWLQAARLNDSAEDKNAATEASKVAATASAAEHPGSAFSSTAQRPGPAEVRKPQLHLQPLPRFFSIALLLAVVSLYVAKTWHRHQVLQQEQRRHESALAALGQQAGQVRVLAGTNDWLKSLSPFRTYSPGPGPVLLLTGWPAHDASQAALRQSLSGTADQTECLRRLANRPVIGTDVPVLWLLSPETAAWLSRRTAFDGPRLLLTPQRPLPSAAPDSAVWLYQAALQLKKM</sequence>
<comment type="caution">
    <text evidence="3">The sequence shown here is derived from an EMBL/GenBank/DDBJ whole genome shotgun (WGS) entry which is preliminary data.</text>
</comment>
<evidence type="ECO:0000256" key="1">
    <source>
        <dbReference type="SAM" id="MobiDB-lite"/>
    </source>
</evidence>
<keyword evidence="4" id="KW-1185">Reference proteome</keyword>
<feature type="transmembrane region" description="Helical" evidence="2">
    <location>
        <begin position="106"/>
        <end position="124"/>
    </location>
</feature>
<feature type="transmembrane region" description="Helical" evidence="2">
    <location>
        <begin position="80"/>
        <end position="99"/>
    </location>
</feature>
<evidence type="ECO:0000313" key="3">
    <source>
        <dbReference type="EMBL" id="MCI1187397.1"/>
    </source>
</evidence>
<feature type="transmembrane region" description="Helical" evidence="2">
    <location>
        <begin position="196"/>
        <end position="215"/>
    </location>
</feature>
<keyword evidence="2" id="KW-1133">Transmembrane helix</keyword>
<evidence type="ECO:0000256" key="2">
    <source>
        <dbReference type="SAM" id="Phobius"/>
    </source>
</evidence>
<feature type="transmembrane region" description="Helical" evidence="2">
    <location>
        <begin position="40"/>
        <end position="60"/>
    </location>
</feature>
<organism evidence="3 4">
    <name type="scientific">Hymenobacter cyanobacteriorum</name>
    <dbReference type="NCBI Taxonomy" id="2926463"/>
    <lineage>
        <taxon>Bacteria</taxon>
        <taxon>Pseudomonadati</taxon>
        <taxon>Bacteroidota</taxon>
        <taxon>Cytophagia</taxon>
        <taxon>Cytophagales</taxon>
        <taxon>Hymenobacteraceae</taxon>
        <taxon>Hymenobacter</taxon>
    </lineage>
</organism>
<dbReference type="Proteomes" id="UP001139193">
    <property type="component" value="Unassembled WGS sequence"/>
</dbReference>
<dbReference type="EMBL" id="JALBGC010000002">
    <property type="protein sequence ID" value="MCI1187397.1"/>
    <property type="molecule type" value="Genomic_DNA"/>
</dbReference>
<feature type="transmembrane region" description="Helical" evidence="2">
    <location>
        <begin position="327"/>
        <end position="346"/>
    </location>
</feature>
<feature type="transmembrane region" description="Helical" evidence="2">
    <location>
        <begin position="158"/>
        <end position="184"/>
    </location>
</feature>